<dbReference type="SUPFAM" id="SSF52129">
    <property type="entry name" value="Caspase-like"/>
    <property type="match status" value="1"/>
</dbReference>
<sequence length="619" mass="65892">MPEEHAMFRLKPFLMTASLVGSLFGFLGGPVSAQVAPVEPAPTALQGPEQRVALVIGNSNYQNAPQLQNPDNDAQSMAQFLNSAGFEVVAATDLTQNDMLRVVQDFSAKVSARGPNTVAMVYYAGHGVQLAGENYLVPVDAKVSSPNELVNNSVRLVDVMSTLESIPSRMRIVILDACRNNPFPSVNDAGRGLAIVDAPNGSIVGYSTAPGAEALDGTNGHSPYTQAFLNIAHEPNVPIEQLFKRVRLQVNQTTSGAQIPWESSSLTSDFTFFGDTAVAANRAPLNAPVVQMASNLPSRSTRQAYDYVLSEGRPEYYQEFIQMYPHDPLCDHIRWLLNNLLLTQAWHKAVLANSPIGYQSFYDSYGNSPYGSSALKLAAQPKLIPLMQATKFLAPQNIAPTFKVGNLGQPKYMPLMQQGNGGGQINANLPVVQKPIDGNVIGKLGNGGQVVNLPAGNNQPNGTPSQNPGKIVTLPAPTNTTNNSGGTGKIITLPATNNAPNAGNGTGTGKGTGNGNPGKIVSMPVNVGKGGTTVDTKPVVQTQTNPIRVNNGNTGIVKLNNNPVNKVQVQNNQQNNNNRPQLNTTNRMVNNGGNNFRQSMNQAPSMNNGGNNRRGGFMH</sequence>
<dbReference type="InterPro" id="IPR001309">
    <property type="entry name" value="Pept_C14_p20"/>
</dbReference>
<evidence type="ECO:0000313" key="4">
    <source>
        <dbReference type="EMBL" id="QOZ70543.1"/>
    </source>
</evidence>
<dbReference type="GO" id="GO:0004197">
    <property type="term" value="F:cysteine-type endopeptidase activity"/>
    <property type="evidence" value="ECO:0007669"/>
    <property type="project" value="InterPro"/>
</dbReference>
<feature type="compositionally biased region" description="Low complexity" evidence="2">
    <location>
        <begin position="607"/>
        <end position="619"/>
    </location>
</feature>
<dbReference type="PRINTS" id="PR00376">
    <property type="entry name" value="IL1BCENZYME"/>
</dbReference>
<dbReference type="AlphaFoldDB" id="A0AAE7NR99"/>
<dbReference type="PANTHER" id="PTHR22576">
    <property type="entry name" value="MUCOSA ASSOCIATED LYMPHOID TISSUE LYMPHOMA TRANSLOCATION PROTEIN 1/PARACASPASE"/>
    <property type="match status" value="1"/>
</dbReference>
<dbReference type="PROSITE" id="PS50208">
    <property type="entry name" value="CASPASE_P20"/>
    <property type="match status" value="1"/>
</dbReference>
<feature type="domain" description="Caspase family p20" evidence="3">
    <location>
        <begin position="49"/>
        <end position="182"/>
    </location>
</feature>
<accession>A0AAE7NR99</accession>
<feature type="compositionally biased region" description="Low complexity" evidence="2">
    <location>
        <begin position="572"/>
        <end position="587"/>
    </location>
</feature>
<dbReference type="SMART" id="SM00115">
    <property type="entry name" value="CASc"/>
    <property type="match status" value="1"/>
</dbReference>
<evidence type="ECO:0000313" key="5">
    <source>
        <dbReference type="Proteomes" id="UP000594015"/>
    </source>
</evidence>
<feature type="compositionally biased region" description="Gly residues" evidence="2">
    <location>
        <begin position="504"/>
        <end position="516"/>
    </location>
</feature>
<organism evidence="4 5">
    <name type="scientific">Bradyrhizobium arachidis</name>
    <dbReference type="NCBI Taxonomy" id="858423"/>
    <lineage>
        <taxon>Bacteria</taxon>
        <taxon>Pseudomonadati</taxon>
        <taxon>Pseudomonadota</taxon>
        <taxon>Alphaproteobacteria</taxon>
        <taxon>Hyphomicrobiales</taxon>
        <taxon>Nitrobacteraceae</taxon>
        <taxon>Bradyrhizobium</taxon>
    </lineage>
</organism>
<evidence type="ECO:0000256" key="2">
    <source>
        <dbReference type="SAM" id="MobiDB-lite"/>
    </source>
</evidence>
<feature type="compositionally biased region" description="Low complexity" evidence="2">
    <location>
        <begin position="494"/>
        <end position="503"/>
    </location>
</feature>
<dbReference type="Gene3D" id="3.40.50.1460">
    <property type="match status" value="1"/>
</dbReference>
<dbReference type="Pfam" id="PF00656">
    <property type="entry name" value="Peptidase_C14"/>
    <property type="match status" value="1"/>
</dbReference>
<dbReference type="InterPro" id="IPR011600">
    <property type="entry name" value="Pept_C14_caspase"/>
</dbReference>
<dbReference type="InterPro" id="IPR029030">
    <property type="entry name" value="Caspase-like_dom_sf"/>
</dbReference>
<dbReference type="GO" id="GO:0006508">
    <property type="term" value="P:proteolysis"/>
    <property type="evidence" value="ECO:0007669"/>
    <property type="project" value="InterPro"/>
</dbReference>
<evidence type="ECO:0000259" key="3">
    <source>
        <dbReference type="PROSITE" id="PS50208"/>
    </source>
</evidence>
<dbReference type="EMBL" id="CP030050">
    <property type="protein sequence ID" value="QOZ70543.1"/>
    <property type="molecule type" value="Genomic_DNA"/>
</dbReference>
<feature type="compositionally biased region" description="Polar residues" evidence="2">
    <location>
        <begin position="588"/>
        <end position="606"/>
    </location>
</feature>
<dbReference type="PANTHER" id="PTHR22576:SF37">
    <property type="entry name" value="MUCOSA-ASSOCIATED LYMPHOID TISSUE LYMPHOMA TRANSLOCATION PROTEIN 1"/>
    <property type="match status" value="1"/>
</dbReference>
<feature type="region of interest" description="Disordered" evidence="2">
    <location>
        <begin position="572"/>
        <end position="619"/>
    </location>
</feature>
<dbReference type="InterPro" id="IPR052039">
    <property type="entry name" value="Caspase-related_regulators"/>
</dbReference>
<evidence type="ECO:0000256" key="1">
    <source>
        <dbReference type="ARBA" id="ARBA00010134"/>
    </source>
</evidence>
<name>A0AAE7NR99_9BRAD</name>
<feature type="compositionally biased region" description="Polar residues" evidence="2">
    <location>
        <begin position="456"/>
        <end position="468"/>
    </location>
</feature>
<proteinExistence type="inferred from homology"/>
<dbReference type="Proteomes" id="UP000594015">
    <property type="component" value="Chromosome"/>
</dbReference>
<dbReference type="InterPro" id="IPR015917">
    <property type="entry name" value="Pept_C14A"/>
</dbReference>
<feature type="region of interest" description="Disordered" evidence="2">
    <location>
        <begin position="456"/>
        <end position="517"/>
    </location>
</feature>
<reference evidence="4 5" key="1">
    <citation type="submission" date="2018-06" db="EMBL/GenBank/DDBJ databases">
        <title>Comparative genomics of Bradyrhizobium nodulating Arachidis hypogaea.</title>
        <authorList>
            <person name="Li Y."/>
        </authorList>
    </citation>
    <scope>NUCLEOTIDE SEQUENCE [LARGE SCALE GENOMIC DNA]</scope>
    <source>
        <strain evidence="4 5">CCBAU 051107</strain>
    </source>
</reference>
<comment type="similarity">
    <text evidence="1">Belongs to the peptidase C14A family.</text>
</comment>
<gene>
    <name evidence="4" type="ORF">WN72_32725</name>
</gene>
<protein>
    <submittedName>
        <fullName evidence="4">Caspase family protein</fullName>
    </submittedName>
</protein>
<dbReference type="KEGG" id="barh:WN72_32725"/>